<dbReference type="PANTHER" id="PTHR21577">
    <property type="entry name" value="SHUGOSHIN"/>
    <property type="match status" value="1"/>
</dbReference>
<dbReference type="EMBL" id="SRLO01001517">
    <property type="protein sequence ID" value="TNN37224.1"/>
    <property type="molecule type" value="Genomic_DNA"/>
</dbReference>
<dbReference type="AlphaFoldDB" id="A0A4Z2F8U8"/>
<evidence type="ECO:0000313" key="12">
    <source>
        <dbReference type="Proteomes" id="UP000314294"/>
    </source>
</evidence>
<protein>
    <submittedName>
        <fullName evidence="11">Shugoshin-like 1</fullName>
    </submittedName>
</protein>
<dbReference type="Pfam" id="PF07557">
    <property type="entry name" value="Shugoshin_C"/>
    <property type="match status" value="1"/>
</dbReference>
<comment type="similarity">
    <text evidence="2">Belongs to the shugoshin family.</text>
</comment>
<evidence type="ECO:0000256" key="8">
    <source>
        <dbReference type="ARBA" id="ARBA00023328"/>
    </source>
</evidence>
<evidence type="ECO:0000256" key="5">
    <source>
        <dbReference type="ARBA" id="ARBA00022829"/>
    </source>
</evidence>
<keyword evidence="12" id="KW-1185">Reference proteome</keyword>
<evidence type="ECO:0000256" key="6">
    <source>
        <dbReference type="ARBA" id="ARBA00023054"/>
    </source>
</evidence>
<evidence type="ECO:0000256" key="9">
    <source>
        <dbReference type="SAM" id="MobiDB-lite"/>
    </source>
</evidence>
<accession>A0A4Z2F8U8</accession>
<dbReference type="Proteomes" id="UP000314294">
    <property type="component" value="Unassembled WGS sequence"/>
</dbReference>
<dbReference type="GO" id="GO:0045132">
    <property type="term" value="P:meiotic chromosome segregation"/>
    <property type="evidence" value="ECO:0007669"/>
    <property type="project" value="InterPro"/>
</dbReference>
<gene>
    <name evidence="11" type="primary">sgol1_1</name>
    <name evidence="11" type="ORF">EYF80_052611</name>
</gene>
<evidence type="ECO:0000259" key="10">
    <source>
        <dbReference type="Pfam" id="PF07557"/>
    </source>
</evidence>
<keyword evidence="3" id="KW-0158">Chromosome</keyword>
<dbReference type="PANTHER" id="PTHR21577:SF3">
    <property type="entry name" value="SHUGOSHIN 1-RELATED"/>
    <property type="match status" value="1"/>
</dbReference>
<dbReference type="InterPro" id="IPR011515">
    <property type="entry name" value="Shugoshin_C"/>
</dbReference>
<comment type="caution">
    <text evidence="11">The sequence shown here is derived from an EMBL/GenBank/DDBJ whole genome shotgun (WGS) entry which is preliminary data.</text>
</comment>
<keyword evidence="5" id="KW-0159">Chromosome partition</keyword>
<feature type="region of interest" description="Disordered" evidence="9">
    <location>
        <begin position="1"/>
        <end position="32"/>
    </location>
</feature>
<keyword evidence="6" id="KW-0175">Coiled coil</keyword>
<dbReference type="GO" id="GO:0000775">
    <property type="term" value="C:chromosome, centromeric region"/>
    <property type="evidence" value="ECO:0007669"/>
    <property type="project" value="UniProtKB-SubCell"/>
</dbReference>
<keyword evidence="7" id="KW-0131">Cell cycle</keyword>
<evidence type="ECO:0000256" key="4">
    <source>
        <dbReference type="ARBA" id="ARBA00022618"/>
    </source>
</evidence>
<proteinExistence type="inferred from homology"/>
<evidence type="ECO:0000256" key="3">
    <source>
        <dbReference type="ARBA" id="ARBA00022454"/>
    </source>
</evidence>
<evidence type="ECO:0000313" key="11">
    <source>
        <dbReference type="EMBL" id="TNN37224.1"/>
    </source>
</evidence>
<sequence>MRREDGERSRRRKGVVSYKEPTLNSKMRRGDKFSDSEFLSSPVFKDKKKKKIKKPAMPKKINPKLEGSVLVDFPADC</sequence>
<dbReference type="OrthoDB" id="5990092at2759"/>
<dbReference type="GO" id="GO:0051301">
    <property type="term" value="P:cell division"/>
    <property type="evidence" value="ECO:0007669"/>
    <property type="project" value="UniProtKB-KW"/>
</dbReference>
<name>A0A4Z2F8U8_9TELE</name>
<dbReference type="GO" id="GO:0005634">
    <property type="term" value="C:nucleus"/>
    <property type="evidence" value="ECO:0007669"/>
    <property type="project" value="InterPro"/>
</dbReference>
<evidence type="ECO:0000256" key="1">
    <source>
        <dbReference type="ARBA" id="ARBA00004584"/>
    </source>
</evidence>
<comment type="subcellular location">
    <subcellularLocation>
        <location evidence="1">Chromosome</location>
        <location evidence="1">Centromere</location>
    </subcellularLocation>
</comment>
<evidence type="ECO:0000256" key="2">
    <source>
        <dbReference type="ARBA" id="ARBA00010845"/>
    </source>
</evidence>
<feature type="domain" description="Shugoshin C-terminal" evidence="10">
    <location>
        <begin position="8"/>
        <end position="29"/>
    </location>
</feature>
<organism evidence="11 12">
    <name type="scientific">Liparis tanakae</name>
    <name type="common">Tanaka's snailfish</name>
    <dbReference type="NCBI Taxonomy" id="230148"/>
    <lineage>
        <taxon>Eukaryota</taxon>
        <taxon>Metazoa</taxon>
        <taxon>Chordata</taxon>
        <taxon>Craniata</taxon>
        <taxon>Vertebrata</taxon>
        <taxon>Euteleostomi</taxon>
        <taxon>Actinopterygii</taxon>
        <taxon>Neopterygii</taxon>
        <taxon>Teleostei</taxon>
        <taxon>Neoteleostei</taxon>
        <taxon>Acanthomorphata</taxon>
        <taxon>Eupercaria</taxon>
        <taxon>Perciformes</taxon>
        <taxon>Cottioidei</taxon>
        <taxon>Cottales</taxon>
        <taxon>Liparidae</taxon>
        <taxon>Liparis</taxon>
    </lineage>
</organism>
<dbReference type="InterPro" id="IPR038889">
    <property type="entry name" value="Shugoshin1/2"/>
</dbReference>
<keyword evidence="8" id="KW-0137">Centromere</keyword>
<evidence type="ECO:0000256" key="7">
    <source>
        <dbReference type="ARBA" id="ARBA00023306"/>
    </source>
</evidence>
<keyword evidence="4" id="KW-0132">Cell division</keyword>
<reference evidence="11 12" key="1">
    <citation type="submission" date="2019-03" db="EMBL/GenBank/DDBJ databases">
        <title>First draft genome of Liparis tanakae, snailfish: a comprehensive survey of snailfish specific genes.</title>
        <authorList>
            <person name="Kim W."/>
            <person name="Song I."/>
            <person name="Jeong J.-H."/>
            <person name="Kim D."/>
            <person name="Kim S."/>
            <person name="Ryu S."/>
            <person name="Song J.Y."/>
            <person name="Lee S.K."/>
        </authorList>
    </citation>
    <scope>NUCLEOTIDE SEQUENCE [LARGE SCALE GENOMIC DNA]</scope>
    <source>
        <tissue evidence="11">Muscle</tissue>
    </source>
</reference>